<dbReference type="Proteomes" id="UP000838756">
    <property type="component" value="Unassembled WGS sequence"/>
</dbReference>
<evidence type="ECO:0000313" key="2">
    <source>
        <dbReference type="Proteomes" id="UP000838756"/>
    </source>
</evidence>
<keyword evidence="2" id="KW-1185">Reference proteome</keyword>
<dbReference type="AlphaFoldDB" id="A0A8S4R616"/>
<reference evidence="1" key="1">
    <citation type="submission" date="2022-03" db="EMBL/GenBank/DDBJ databases">
        <authorList>
            <person name="Lindestad O."/>
        </authorList>
    </citation>
    <scope>NUCLEOTIDE SEQUENCE</scope>
</reference>
<proteinExistence type="predicted"/>
<sequence>MPISARQPYPRIQSIDQSTLHDKLLFTLTPYNFAKKVVHDLQTVRSRPLFARDGSIDSFFKNSNKLAMKKDKPEIPLRAKSVCLAERPKSQYGRNIRSADTLRSRFSDKQYVHRQPSADKMKRHSKPNVIVREQKRKVIEKVPCAVSVQTLSIPTTYAEYQKHPTSKRIVSSSKINDNITKSNPKQADEKKLCYAVCGRETENKLLLQISEADQVSDFERILNSNAVLWDRARRQVWRGTVPAHTPSASLLPRPRSTYSLRTVSQAYHTLFYQHEESLQQLIDRYRQEAADQNKKSTTSLLDSNWFENLTGLTEFYEDDPTLQEEIETITDRIIAEAAQTEGGAASTRNNFNVNLAGLISLHVNGEGVSPTFRDDLGPSPEVEKTDDDKEWLSPIMSANSVDRHLQESTNIDRLAQDLNTVQIDCDGKVPTITFSNCCEGRDQAGNPNNNDVVIHLAVPSTESTDEARPPMM</sequence>
<dbReference type="OrthoDB" id="8113850at2759"/>
<accession>A0A8S4R616</accession>
<organism evidence="1 2">
    <name type="scientific">Pararge aegeria aegeria</name>
    <dbReference type="NCBI Taxonomy" id="348720"/>
    <lineage>
        <taxon>Eukaryota</taxon>
        <taxon>Metazoa</taxon>
        <taxon>Ecdysozoa</taxon>
        <taxon>Arthropoda</taxon>
        <taxon>Hexapoda</taxon>
        <taxon>Insecta</taxon>
        <taxon>Pterygota</taxon>
        <taxon>Neoptera</taxon>
        <taxon>Endopterygota</taxon>
        <taxon>Lepidoptera</taxon>
        <taxon>Glossata</taxon>
        <taxon>Ditrysia</taxon>
        <taxon>Papilionoidea</taxon>
        <taxon>Nymphalidae</taxon>
        <taxon>Satyrinae</taxon>
        <taxon>Satyrini</taxon>
        <taxon>Parargina</taxon>
        <taxon>Pararge</taxon>
    </lineage>
</organism>
<evidence type="ECO:0000313" key="1">
    <source>
        <dbReference type="EMBL" id="CAH2229562.1"/>
    </source>
</evidence>
<dbReference type="EMBL" id="CAKXAJ010024725">
    <property type="protein sequence ID" value="CAH2229562.1"/>
    <property type="molecule type" value="Genomic_DNA"/>
</dbReference>
<protein>
    <submittedName>
        <fullName evidence="1">Jg19700 protein</fullName>
    </submittedName>
</protein>
<comment type="caution">
    <text evidence="1">The sequence shown here is derived from an EMBL/GenBank/DDBJ whole genome shotgun (WGS) entry which is preliminary data.</text>
</comment>
<name>A0A8S4R616_9NEOP</name>
<gene>
    <name evidence="1" type="primary">jg19700</name>
    <name evidence="1" type="ORF">PAEG_LOCUS9001</name>
</gene>